<evidence type="ECO:0000256" key="1">
    <source>
        <dbReference type="ARBA" id="ARBA00022737"/>
    </source>
</evidence>
<feature type="repeat" description="RCC1" evidence="2">
    <location>
        <begin position="275"/>
        <end position="328"/>
    </location>
</feature>
<evidence type="ECO:0000256" key="2">
    <source>
        <dbReference type="PROSITE-ProRule" id="PRU00235"/>
    </source>
</evidence>
<dbReference type="PRINTS" id="PR00633">
    <property type="entry name" value="RCCNDNSATION"/>
</dbReference>
<feature type="repeat" description="RCC1" evidence="2">
    <location>
        <begin position="165"/>
        <end position="221"/>
    </location>
</feature>
<dbReference type="InterPro" id="IPR053035">
    <property type="entry name" value="Mitochondrial_GEF_domain"/>
</dbReference>
<dbReference type="Pfam" id="PF25390">
    <property type="entry name" value="WD40_RLD"/>
    <property type="match status" value="1"/>
</dbReference>
<dbReference type="EMBL" id="JAPXFL010000007">
    <property type="protein sequence ID" value="KAK9503394.1"/>
    <property type="molecule type" value="Genomic_DNA"/>
</dbReference>
<evidence type="ECO:0000259" key="3">
    <source>
        <dbReference type="Pfam" id="PF25390"/>
    </source>
</evidence>
<dbReference type="InterPro" id="IPR058923">
    <property type="entry name" value="RCC1-like_dom"/>
</dbReference>
<keyword evidence="1" id="KW-0677">Repeat</keyword>
<dbReference type="InterPro" id="IPR009091">
    <property type="entry name" value="RCC1/BLIP-II"/>
</dbReference>
<accession>A0AAW1D4C4</accession>
<reference evidence="4 5" key="1">
    <citation type="submission" date="2022-12" db="EMBL/GenBank/DDBJ databases">
        <title>Chromosome-level genome assembly of true bugs.</title>
        <authorList>
            <person name="Ma L."/>
            <person name="Li H."/>
        </authorList>
    </citation>
    <scope>NUCLEOTIDE SEQUENCE [LARGE SCALE GENOMIC DNA]</scope>
    <source>
        <strain evidence="4">Lab_2022b</strain>
    </source>
</reference>
<gene>
    <name evidence="4" type="ORF">O3M35_009954</name>
</gene>
<comment type="caution">
    <text evidence="4">The sequence shown here is derived from an EMBL/GenBank/DDBJ whole genome shotgun (WGS) entry which is preliminary data.</text>
</comment>
<feature type="repeat" description="RCC1" evidence="2">
    <location>
        <begin position="383"/>
        <end position="432"/>
    </location>
</feature>
<dbReference type="SUPFAM" id="SSF50985">
    <property type="entry name" value="RCC1/BLIP-II"/>
    <property type="match status" value="1"/>
</dbReference>
<dbReference type="PANTHER" id="PTHR46337:SF1">
    <property type="entry name" value="RCC1-LIKE G EXCHANGING FACTOR-LIKE PROTEIN"/>
    <property type="match status" value="1"/>
</dbReference>
<keyword evidence="5" id="KW-1185">Reference proteome</keyword>
<evidence type="ECO:0000313" key="4">
    <source>
        <dbReference type="EMBL" id="KAK9503394.1"/>
    </source>
</evidence>
<dbReference type="GO" id="GO:0019843">
    <property type="term" value="F:rRNA binding"/>
    <property type="evidence" value="ECO:0007669"/>
    <property type="project" value="TreeGrafter"/>
</dbReference>
<dbReference type="Proteomes" id="UP001461498">
    <property type="component" value="Unassembled WGS sequence"/>
</dbReference>
<dbReference type="GO" id="GO:0070131">
    <property type="term" value="P:positive regulation of mitochondrial translation"/>
    <property type="evidence" value="ECO:0007669"/>
    <property type="project" value="TreeGrafter"/>
</dbReference>
<dbReference type="InterPro" id="IPR000408">
    <property type="entry name" value="Reg_chr_condens"/>
</dbReference>
<dbReference type="GO" id="GO:0005743">
    <property type="term" value="C:mitochondrial inner membrane"/>
    <property type="evidence" value="ECO:0007669"/>
    <property type="project" value="TreeGrafter"/>
</dbReference>
<feature type="repeat" description="RCC1" evidence="2">
    <location>
        <begin position="222"/>
        <end position="274"/>
    </location>
</feature>
<feature type="domain" description="RCC1-like" evidence="3">
    <location>
        <begin position="52"/>
        <end position="428"/>
    </location>
</feature>
<organism evidence="4 5">
    <name type="scientific">Rhynocoris fuscipes</name>
    <dbReference type="NCBI Taxonomy" id="488301"/>
    <lineage>
        <taxon>Eukaryota</taxon>
        <taxon>Metazoa</taxon>
        <taxon>Ecdysozoa</taxon>
        <taxon>Arthropoda</taxon>
        <taxon>Hexapoda</taxon>
        <taxon>Insecta</taxon>
        <taxon>Pterygota</taxon>
        <taxon>Neoptera</taxon>
        <taxon>Paraneoptera</taxon>
        <taxon>Hemiptera</taxon>
        <taxon>Heteroptera</taxon>
        <taxon>Panheteroptera</taxon>
        <taxon>Cimicomorpha</taxon>
        <taxon>Reduviidae</taxon>
        <taxon>Harpactorinae</taxon>
        <taxon>Harpactorini</taxon>
        <taxon>Rhynocoris</taxon>
    </lineage>
</organism>
<sequence>MKASNICASVLKFKNFCALSRQQLRYASFHKKKDECTSVKQYSSGGGERYRIYAFGLMEHGALGLKKEGSVTKRYIAKPVRHLFAEENCVVDVCCGFGFTAFAVNSKDTFKVYGCGVNTDKQISGEHYATLTCPYPINLGIQNPQTRVKCMSAGRAHLAVVTDTEGVFLIGSNCYGQCGRPIDSEERRDGAFVVNCIKSLDNEPIEHVSCGQDHTLFLTCSGKVFACGWGADGQTGLGHTKPECCPTRLGGDIEGQQIVQVAGRSDTVLALSKSGQVFGWGNNEYGQLSSAEKVEQINCPKCLTNLSKIGNVKDIAAGGTACMVVNECGTVYVWGYGILGAGPQLEKTYEPIALPKPLFGGDSVTVEKVECGLTYMAAITSCSHLYTWGNNKSGALGVGHIKDQYFPYKVALSAQAVKVSCGVDHTMVLCKPF</sequence>
<protein>
    <recommendedName>
        <fullName evidence="3">RCC1-like domain-containing protein</fullName>
    </recommendedName>
</protein>
<dbReference type="AlphaFoldDB" id="A0AAW1D4C4"/>
<dbReference type="PROSITE" id="PS00626">
    <property type="entry name" value="RCC1_2"/>
    <property type="match status" value="1"/>
</dbReference>
<dbReference type="PROSITE" id="PS50012">
    <property type="entry name" value="RCC1_3"/>
    <property type="match status" value="4"/>
</dbReference>
<dbReference type="PANTHER" id="PTHR46337">
    <property type="entry name" value="RCC1-LIKE G EXCHANGING FACTOR-LIKE PROTEIN"/>
    <property type="match status" value="1"/>
</dbReference>
<dbReference type="Gene3D" id="2.130.10.30">
    <property type="entry name" value="Regulator of chromosome condensation 1/beta-lactamase-inhibitor protein II"/>
    <property type="match status" value="2"/>
</dbReference>
<dbReference type="GO" id="GO:0005085">
    <property type="term" value="F:guanyl-nucleotide exchange factor activity"/>
    <property type="evidence" value="ECO:0007669"/>
    <property type="project" value="TreeGrafter"/>
</dbReference>
<evidence type="ECO:0000313" key="5">
    <source>
        <dbReference type="Proteomes" id="UP001461498"/>
    </source>
</evidence>
<proteinExistence type="predicted"/>
<name>A0AAW1D4C4_9HEMI</name>